<dbReference type="InterPro" id="IPR013783">
    <property type="entry name" value="Ig-like_fold"/>
</dbReference>
<evidence type="ECO:0000313" key="4">
    <source>
        <dbReference type="EMBL" id="EST11738.1"/>
    </source>
</evidence>
<evidence type="ECO:0000256" key="1">
    <source>
        <dbReference type="ARBA" id="ARBA00022801"/>
    </source>
</evidence>
<dbReference type="PANTHER" id="PTHR10357">
    <property type="entry name" value="ALPHA-AMYLASE FAMILY MEMBER"/>
    <property type="match status" value="1"/>
</dbReference>
<dbReference type="GO" id="GO:0005975">
    <property type="term" value="P:carbohydrate metabolic process"/>
    <property type="evidence" value="ECO:0007669"/>
    <property type="project" value="InterPro"/>
</dbReference>
<protein>
    <submittedName>
        <fullName evidence="4">Amylopullulanase</fullName>
    </submittedName>
</protein>
<dbReference type="Gene3D" id="2.60.40.10">
    <property type="entry name" value="Immunoglobulins"/>
    <property type="match status" value="1"/>
</dbReference>
<evidence type="ECO:0000256" key="2">
    <source>
        <dbReference type="ARBA" id="ARBA00023295"/>
    </source>
</evidence>
<sequence length="617" mass="71179">MTFPDIYFNSWSETYRRPFGAVRIGNSVYFSIKVDGVNILAVDLMIQKDGEQIKALNMLPSSEKEHFYYLKFTTEGNCGLYFYHFKVTYRDEQQEKTLYYAKAEDNYGGVGRILYDSARVEQYQITCFDHQDPAPDWYLDGVIYHVFVDRFNNGNHHKMVLNPKKNSFLYATEDDLPYYIRDNKGDIVRWDFYGGNLNGIIARLNDLYKLGVTILYLSPIFEASSNHKYDTGNYLRIDPMFGDQKTFDRLIAKTRRLGMHVILDGVFNHVGADSIYFNRFGNYGNGGAYLDPGSPYCDWFTFHGDHDHYNCWWNIDDLPTVNKEKKSYRDFIYESEDSVINTWSATGIGGWRLDVADELSDDFIEGIRHTLDQHIEKGERKVLIGEVWEDASNKIAYGKRHHYLEGGMLHGVMNYPFRSIIIDLLIGKQNARQVARASFTLRSNYPQDAFFANMNNIGTHDTERILTMLGDDEKKVLLAIWMLMTLPGVPCVYYGDEAGVAGGKDPDNRRFYPWGKENQSILAAFRSAIQTRRQDENLQKGLFYPFSIGNLFGFLRFQTKADYTAIIFNPSNETTNVDLSQCIDETEGELIGNSLKDLSFDGEQIAAWDFSIKKLKE</sequence>
<dbReference type="STRING" id="1395513.P343_10800"/>
<gene>
    <name evidence="4" type="ORF">P343_10800</name>
</gene>
<feature type="domain" description="Glycosyl hydrolase family 13 catalytic" evidence="3">
    <location>
        <begin position="145"/>
        <end position="532"/>
    </location>
</feature>
<organism evidence="4 5">
    <name type="scientific">Sporolactobacillus laevolacticus DSM 442</name>
    <dbReference type="NCBI Taxonomy" id="1395513"/>
    <lineage>
        <taxon>Bacteria</taxon>
        <taxon>Bacillati</taxon>
        <taxon>Bacillota</taxon>
        <taxon>Bacilli</taxon>
        <taxon>Bacillales</taxon>
        <taxon>Sporolactobacillaceae</taxon>
        <taxon>Sporolactobacillus</taxon>
    </lineage>
</organism>
<comment type="caution">
    <text evidence="4">The sequence shown here is derived from an EMBL/GenBank/DDBJ whole genome shotgun (WGS) entry which is preliminary data.</text>
</comment>
<dbReference type="OrthoDB" id="9805159at2"/>
<proteinExistence type="predicted"/>
<dbReference type="RefSeq" id="WP_023510409.1">
    <property type="nucleotide sequence ID" value="NZ_AWTC01000009.1"/>
</dbReference>
<dbReference type="Pfam" id="PF00128">
    <property type="entry name" value="Alpha-amylase"/>
    <property type="match status" value="1"/>
</dbReference>
<dbReference type="eggNOG" id="COG0366">
    <property type="taxonomic scope" value="Bacteria"/>
</dbReference>
<dbReference type="Gene3D" id="3.20.20.80">
    <property type="entry name" value="Glycosidases"/>
    <property type="match status" value="1"/>
</dbReference>
<dbReference type="EMBL" id="AWTC01000009">
    <property type="protein sequence ID" value="EST11738.1"/>
    <property type="molecule type" value="Genomic_DNA"/>
</dbReference>
<dbReference type="PATRIC" id="fig|1395513.3.peg.2181"/>
<evidence type="ECO:0000313" key="5">
    <source>
        <dbReference type="Proteomes" id="UP000018296"/>
    </source>
</evidence>
<dbReference type="InterPro" id="IPR017853">
    <property type="entry name" value="GH"/>
</dbReference>
<accession>V6IWP8</accession>
<evidence type="ECO:0000259" key="3">
    <source>
        <dbReference type="SMART" id="SM00642"/>
    </source>
</evidence>
<dbReference type="Gene3D" id="3.90.400.10">
    <property type="entry name" value="Oligo-1,6-glucosidase, Domain 2"/>
    <property type="match status" value="1"/>
</dbReference>
<dbReference type="GO" id="GO:0016798">
    <property type="term" value="F:hydrolase activity, acting on glycosyl bonds"/>
    <property type="evidence" value="ECO:0007669"/>
    <property type="project" value="UniProtKB-KW"/>
</dbReference>
<dbReference type="Proteomes" id="UP000018296">
    <property type="component" value="Unassembled WGS sequence"/>
</dbReference>
<dbReference type="SUPFAM" id="SSF51445">
    <property type="entry name" value="(Trans)glycosidases"/>
    <property type="match status" value="1"/>
</dbReference>
<reference evidence="4 5" key="1">
    <citation type="journal article" date="2013" name="Genome Announc.">
        <title>Genome Sequence of Sporolactobacillus laevolacticus DSM442, an Efficient Polymer-Grade D-Lactate Producer from Agricultural Waste Cottonseed as a Nitrogen Source.</title>
        <authorList>
            <person name="Wang H."/>
            <person name="Wang L."/>
            <person name="Ju J."/>
            <person name="Yu B."/>
            <person name="Ma Y."/>
        </authorList>
    </citation>
    <scope>NUCLEOTIDE SEQUENCE [LARGE SCALE GENOMIC DNA]</scope>
    <source>
        <strain evidence="4 5">DSM 442</strain>
    </source>
</reference>
<keyword evidence="2" id="KW-0326">Glycosidase</keyword>
<dbReference type="SMART" id="SM00642">
    <property type="entry name" value="Aamy"/>
    <property type="match status" value="1"/>
</dbReference>
<keyword evidence="1" id="KW-0378">Hydrolase</keyword>
<keyword evidence="5" id="KW-1185">Reference proteome</keyword>
<dbReference type="CDD" id="cd11338">
    <property type="entry name" value="AmyAc_CMD"/>
    <property type="match status" value="1"/>
</dbReference>
<dbReference type="AlphaFoldDB" id="V6IWP8"/>
<name>V6IWP8_9BACL</name>
<dbReference type="PANTHER" id="PTHR10357:SF210">
    <property type="entry name" value="MALTODEXTRIN GLUCOSIDASE"/>
    <property type="match status" value="1"/>
</dbReference>
<dbReference type="InterPro" id="IPR045857">
    <property type="entry name" value="O16G_dom_2"/>
</dbReference>
<dbReference type="InterPro" id="IPR006047">
    <property type="entry name" value="GH13_cat_dom"/>
</dbReference>